<reference evidence="3" key="1">
    <citation type="journal article" date="2016" name="Nature">
        <title>Genome evolution in the allotetraploid frog Xenopus laevis.</title>
        <authorList>
            <person name="Session A.M."/>
            <person name="Uno Y."/>
            <person name="Kwon T."/>
            <person name="Chapman J.A."/>
            <person name="Toyoda A."/>
            <person name="Takahashi S."/>
            <person name="Fukui A."/>
            <person name="Hikosaka A."/>
            <person name="Suzuki A."/>
            <person name="Kondo M."/>
            <person name="van Heeringen S.J."/>
            <person name="Quigley I."/>
            <person name="Heinz S."/>
            <person name="Ogino H."/>
            <person name="Ochi H."/>
            <person name="Hellsten U."/>
            <person name="Lyons J.B."/>
            <person name="Simakov O."/>
            <person name="Putnam N."/>
            <person name="Stites J."/>
            <person name="Kuroki Y."/>
            <person name="Tanaka T."/>
            <person name="Michiue T."/>
            <person name="Watanabe M."/>
            <person name="Bogdanovic O."/>
            <person name="Lister R."/>
            <person name="Georgiou G."/>
            <person name="Paranjpe S.S."/>
            <person name="van Kruijsbergen I."/>
            <person name="Shu S."/>
            <person name="Carlson J."/>
            <person name="Kinoshita T."/>
            <person name="Ohta Y."/>
            <person name="Mawaribuchi S."/>
            <person name="Jenkins J."/>
            <person name="Grimwood J."/>
            <person name="Schmutz J."/>
            <person name="Mitros T."/>
            <person name="Mozaffari S.V."/>
            <person name="Suzuki Y."/>
            <person name="Haramoto Y."/>
            <person name="Yamamoto T.S."/>
            <person name="Takagi C."/>
            <person name="Heald R."/>
            <person name="Miller K."/>
            <person name="Haudenschild C."/>
            <person name="Kitzman J."/>
            <person name="Nakayama T."/>
            <person name="Izutsu Y."/>
            <person name="Robert J."/>
            <person name="Fortriede J."/>
            <person name="Burns K."/>
            <person name="Lotay V."/>
            <person name="Karimi K."/>
            <person name="Yasuoka Y."/>
            <person name="Dichmann D.S."/>
            <person name="Flajnik M.F."/>
            <person name="Houston D.W."/>
            <person name="Shendure J."/>
            <person name="DuPasquier L."/>
            <person name="Vize P.D."/>
            <person name="Zorn A.M."/>
            <person name="Ito M."/>
            <person name="Marcotte E.M."/>
            <person name="Wallingford J.B."/>
            <person name="Ito Y."/>
            <person name="Asashima M."/>
            <person name="Ueno N."/>
            <person name="Matsuda Y."/>
            <person name="Veenstra G.J."/>
            <person name="Fujiyama A."/>
            <person name="Harland R.M."/>
            <person name="Taira M."/>
            <person name="Rokhsar D.S."/>
        </authorList>
    </citation>
    <scope>NUCLEOTIDE SEQUENCE [LARGE SCALE GENOMIC DNA]</scope>
    <source>
        <strain evidence="3">J</strain>
    </source>
</reference>
<feature type="compositionally biased region" description="Polar residues" evidence="1">
    <location>
        <begin position="54"/>
        <end position="71"/>
    </location>
</feature>
<protein>
    <submittedName>
        <fullName evidence="2">Uncharacterized protein</fullName>
    </submittedName>
</protein>
<dbReference type="AlphaFoldDB" id="A0A974CFN1"/>
<organism evidence="2 3">
    <name type="scientific">Xenopus laevis</name>
    <name type="common">African clawed frog</name>
    <dbReference type="NCBI Taxonomy" id="8355"/>
    <lineage>
        <taxon>Eukaryota</taxon>
        <taxon>Metazoa</taxon>
        <taxon>Chordata</taxon>
        <taxon>Craniata</taxon>
        <taxon>Vertebrata</taxon>
        <taxon>Euteleostomi</taxon>
        <taxon>Amphibia</taxon>
        <taxon>Batrachia</taxon>
        <taxon>Anura</taxon>
        <taxon>Pipoidea</taxon>
        <taxon>Pipidae</taxon>
        <taxon>Xenopodinae</taxon>
        <taxon>Xenopus</taxon>
        <taxon>Xenopus</taxon>
    </lineage>
</organism>
<proteinExistence type="predicted"/>
<sequence length="104" mass="11136">MSVLCICHDLPKKLSAGSRSVPEGPTHQSEPGSTFTRLMSSLIKPCGLTAITRASQPVNQRLSQGPATTQTKGHHKGQPTSKPKVITRASNQPNQRPSQEPANQ</sequence>
<feature type="compositionally biased region" description="Polar residues" evidence="1">
    <location>
        <begin position="88"/>
        <end position="104"/>
    </location>
</feature>
<dbReference type="EMBL" id="CM004478">
    <property type="protein sequence ID" value="OCT72524.1"/>
    <property type="molecule type" value="Genomic_DNA"/>
</dbReference>
<gene>
    <name evidence="2" type="ORF">XELAEV_18035503mg</name>
</gene>
<feature type="region of interest" description="Disordered" evidence="1">
    <location>
        <begin position="54"/>
        <end position="104"/>
    </location>
</feature>
<accession>A0A974CFN1</accession>
<evidence type="ECO:0000313" key="2">
    <source>
        <dbReference type="EMBL" id="OCT72524.1"/>
    </source>
</evidence>
<dbReference type="Proteomes" id="UP000694892">
    <property type="component" value="Chromosome 7L"/>
</dbReference>
<evidence type="ECO:0000256" key="1">
    <source>
        <dbReference type="SAM" id="MobiDB-lite"/>
    </source>
</evidence>
<evidence type="ECO:0000313" key="3">
    <source>
        <dbReference type="Proteomes" id="UP000694892"/>
    </source>
</evidence>
<name>A0A974CFN1_XENLA</name>
<feature type="region of interest" description="Disordered" evidence="1">
    <location>
        <begin position="14"/>
        <end position="33"/>
    </location>
</feature>